<dbReference type="Proteomes" id="UP000236161">
    <property type="component" value="Unassembled WGS sequence"/>
</dbReference>
<comment type="subcellular location">
    <subcellularLocation>
        <location evidence="1">Endomembrane system</location>
        <topology evidence="1">Multi-pass membrane protein</topology>
    </subcellularLocation>
</comment>
<evidence type="ECO:0000256" key="1">
    <source>
        <dbReference type="ARBA" id="ARBA00004127"/>
    </source>
</evidence>
<protein>
    <submittedName>
        <fullName evidence="12">Cyclic nucleotide-gated ion channel 15</fullName>
    </submittedName>
</protein>
<keyword evidence="7 10" id="KW-0472">Membrane</keyword>
<evidence type="ECO:0000256" key="8">
    <source>
        <dbReference type="ARBA" id="ARBA00023286"/>
    </source>
</evidence>
<gene>
    <name evidence="12" type="primary">CNGC15</name>
    <name evidence="12" type="ORF">AXF42_Ash014021</name>
</gene>
<dbReference type="AlphaFoldDB" id="A0A2I0A966"/>
<evidence type="ECO:0000259" key="11">
    <source>
        <dbReference type="PROSITE" id="PS50042"/>
    </source>
</evidence>
<dbReference type="PANTHER" id="PTHR45651:SF12">
    <property type="entry name" value="CYCLIC NUCLEOTIDE-GATED ION CHANNEL 15-RELATED"/>
    <property type="match status" value="1"/>
</dbReference>
<dbReference type="InterPro" id="IPR005821">
    <property type="entry name" value="Ion_trans_dom"/>
</dbReference>
<dbReference type="GO" id="GO:0016020">
    <property type="term" value="C:membrane"/>
    <property type="evidence" value="ECO:0007669"/>
    <property type="project" value="InterPro"/>
</dbReference>
<dbReference type="PRINTS" id="PR01463">
    <property type="entry name" value="EAGCHANLFMLY"/>
</dbReference>
<dbReference type="PROSITE" id="PS50042">
    <property type="entry name" value="CNMP_BINDING_3"/>
    <property type="match status" value="1"/>
</dbReference>
<sequence length="702" mass="80146">MYSSLASVGGGSGLEYHPLRLKTLTLTSTIRRLSMSGSRSFTRFDGVARLEECPGQNDKKSTKLNLRARGFIVFRGKPCQTLKNKVLKRVFSEDYDSNQFNTMFNPHGCFILRWNKILLAACLVSVFVDPLFLYLPGTRESACIHASKPLKILLTILRSLADVLYAFQIFVHFHTAYVAPSSHVFGRGELIIDPSKIASRYLSTGFWLEFLAALPFPQFLVWAVIPNLSPSTSANTWNLVRLSSMLQYLPRFFMIFPLTSQIVKATGAMTETAWAGAAYNLSLYMLVSHVLGASWYLLAFSRAVACWKELCRLQSPVCQFRYLHCQGFVSSRNSWFQSSNITVLCNPKSNFYQFGIYAEAVDNGISSLPFLRKYFYSFWWGLKNLSSLGQNLDPGPFVGEICFAILVAVLGLVLFGLLIGNMHSYLQATRARLEEWRIRRNDTEQWMQHRQLPLHLRRCIRRYDEYKWIATQGVDEQALLSGLPLGLRRGIKRHLCLDLVRRVPLFDQMDERMLEAICELLRPMLYTSGTYLFRELDPVDEMSFIIRGHLNSYTTGGGRAGFFDSCQLGPGDFCGEELLSWVLDPRMAVPTTLPSSTRTVKAVTEVEGFALSVNDLQFVAAQFRMLHSRRLRYKFRFYSHQWRMWAACSIQAAWRRHHRGRAAPGRLMAAMANSKDAVGGRYLLKGIKKNCFLMLEEHDQEN</sequence>
<evidence type="ECO:0000256" key="9">
    <source>
        <dbReference type="ARBA" id="ARBA00023303"/>
    </source>
</evidence>
<dbReference type="SUPFAM" id="SSF81324">
    <property type="entry name" value="Voltage-gated potassium channels"/>
    <property type="match status" value="1"/>
</dbReference>
<evidence type="ECO:0000256" key="5">
    <source>
        <dbReference type="ARBA" id="ARBA00022989"/>
    </source>
</evidence>
<evidence type="ECO:0000256" key="7">
    <source>
        <dbReference type="ARBA" id="ARBA00023136"/>
    </source>
</evidence>
<keyword evidence="3" id="KW-0813">Transport</keyword>
<reference evidence="12 13" key="1">
    <citation type="journal article" date="2017" name="Nature">
        <title>The Apostasia genome and the evolution of orchids.</title>
        <authorList>
            <person name="Zhang G.Q."/>
            <person name="Liu K.W."/>
            <person name="Li Z."/>
            <person name="Lohaus R."/>
            <person name="Hsiao Y.Y."/>
            <person name="Niu S.C."/>
            <person name="Wang J.Y."/>
            <person name="Lin Y.C."/>
            <person name="Xu Q."/>
            <person name="Chen L.J."/>
            <person name="Yoshida K."/>
            <person name="Fujiwara S."/>
            <person name="Wang Z.W."/>
            <person name="Zhang Y.Q."/>
            <person name="Mitsuda N."/>
            <person name="Wang M."/>
            <person name="Liu G.H."/>
            <person name="Pecoraro L."/>
            <person name="Huang H.X."/>
            <person name="Xiao X.J."/>
            <person name="Lin M."/>
            <person name="Wu X.Y."/>
            <person name="Wu W.L."/>
            <person name="Chen Y.Y."/>
            <person name="Chang S.B."/>
            <person name="Sakamoto S."/>
            <person name="Ohme-Takagi M."/>
            <person name="Yagi M."/>
            <person name="Zeng S.J."/>
            <person name="Shen C.Y."/>
            <person name="Yeh C.M."/>
            <person name="Luo Y.B."/>
            <person name="Tsai W.C."/>
            <person name="Van de Peer Y."/>
            <person name="Liu Z.J."/>
        </authorList>
    </citation>
    <scope>NUCLEOTIDE SEQUENCE [LARGE SCALE GENOMIC DNA]</scope>
    <source>
        <strain evidence="13">cv. Shenzhen</strain>
        <tissue evidence="12">Stem</tissue>
    </source>
</reference>
<comment type="similarity">
    <text evidence="2">Belongs to the cyclic nucleotide-gated cation channel (TC 1.A.1.5) family.</text>
</comment>
<dbReference type="SUPFAM" id="SSF51206">
    <property type="entry name" value="cAMP-binding domain-like"/>
    <property type="match status" value="1"/>
</dbReference>
<accession>A0A2I0A966</accession>
<evidence type="ECO:0000313" key="12">
    <source>
        <dbReference type="EMBL" id="PKA52084.1"/>
    </source>
</evidence>
<evidence type="ECO:0000313" key="13">
    <source>
        <dbReference type="Proteomes" id="UP000236161"/>
    </source>
</evidence>
<dbReference type="EMBL" id="KZ452009">
    <property type="protein sequence ID" value="PKA52084.1"/>
    <property type="molecule type" value="Genomic_DNA"/>
</dbReference>
<dbReference type="InterPro" id="IPR000595">
    <property type="entry name" value="cNMP-bd_dom"/>
</dbReference>
<dbReference type="Gene3D" id="1.10.287.630">
    <property type="entry name" value="Helix hairpin bin"/>
    <property type="match status" value="1"/>
</dbReference>
<dbReference type="Gene3D" id="1.10.287.70">
    <property type="match status" value="1"/>
</dbReference>
<evidence type="ECO:0000256" key="2">
    <source>
        <dbReference type="ARBA" id="ARBA00010486"/>
    </source>
</evidence>
<name>A0A2I0A966_9ASPA</name>
<evidence type="ECO:0000256" key="4">
    <source>
        <dbReference type="ARBA" id="ARBA00022692"/>
    </source>
</evidence>
<keyword evidence="13" id="KW-1185">Reference proteome</keyword>
<dbReference type="CDD" id="cd00038">
    <property type="entry name" value="CAP_ED"/>
    <property type="match status" value="1"/>
</dbReference>
<dbReference type="Gene3D" id="2.60.120.10">
    <property type="entry name" value="Jelly Rolls"/>
    <property type="match status" value="1"/>
</dbReference>
<keyword evidence="5 10" id="KW-1133">Transmembrane helix</keyword>
<evidence type="ECO:0000256" key="3">
    <source>
        <dbReference type="ARBA" id="ARBA00022448"/>
    </source>
</evidence>
<dbReference type="InterPro" id="IPR014710">
    <property type="entry name" value="RmlC-like_jellyroll"/>
</dbReference>
<dbReference type="SMART" id="SM00100">
    <property type="entry name" value="cNMP"/>
    <property type="match status" value="1"/>
</dbReference>
<organism evidence="12 13">
    <name type="scientific">Apostasia shenzhenica</name>
    <dbReference type="NCBI Taxonomy" id="1088818"/>
    <lineage>
        <taxon>Eukaryota</taxon>
        <taxon>Viridiplantae</taxon>
        <taxon>Streptophyta</taxon>
        <taxon>Embryophyta</taxon>
        <taxon>Tracheophyta</taxon>
        <taxon>Spermatophyta</taxon>
        <taxon>Magnoliopsida</taxon>
        <taxon>Liliopsida</taxon>
        <taxon>Asparagales</taxon>
        <taxon>Orchidaceae</taxon>
        <taxon>Apostasioideae</taxon>
        <taxon>Apostasia</taxon>
    </lineage>
</organism>
<keyword evidence="9" id="KW-0407">Ion channel</keyword>
<feature type="domain" description="Cyclic nucleotide-binding" evidence="11">
    <location>
        <begin position="505"/>
        <end position="588"/>
    </location>
</feature>
<dbReference type="Pfam" id="PF00520">
    <property type="entry name" value="Ion_trans"/>
    <property type="match status" value="1"/>
</dbReference>
<evidence type="ECO:0000256" key="10">
    <source>
        <dbReference type="SAM" id="Phobius"/>
    </source>
</evidence>
<dbReference type="GO" id="GO:0005249">
    <property type="term" value="F:voltage-gated potassium channel activity"/>
    <property type="evidence" value="ECO:0007669"/>
    <property type="project" value="InterPro"/>
</dbReference>
<dbReference type="InterPro" id="IPR018490">
    <property type="entry name" value="cNMP-bd_dom_sf"/>
</dbReference>
<dbReference type="FunFam" id="2.60.120.10:FF:000024">
    <property type="entry name" value="Cyclic nucleotide-gated ion channel 1"/>
    <property type="match status" value="1"/>
</dbReference>
<dbReference type="InterPro" id="IPR003938">
    <property type="entry name" value="K_chnl_volt-dep_EAG/ELK/ERG"/>
</dbReference>
<dbReference type="STRING" id="1088818.A0A2I0A966"/>
<dbReference type="OrthoDB" id="421226at2759"/>
<dbReference type="GO" id="GO:0012505">
    <property type="term" value="C:endomembrane system"/>
    <property type="evidence" value="ECO:0007669"/>
    <property type="project" value="UniProtKB-SubCell"/>
</dbReference>
<evidence type="ECO:0000256" key="6">
    <source>
        <dbReference type="ARBA" id="ARBA00023065"/>
    </source>
</evidence>
<proteinExistence type="inferred from homology"/>
<feature type="transmembrane region" description="Helical" evidence="10">
    <location>
        <begin position="397"/>
        <end position="420"/>
    </location>
</feature>
<keyword evidence="6" id="KW-0406">Ion transport</keyword>
<keyword evidence="4 10" id="KW-0812">Transmembrane</keyword>
<dbReference type="PANTHER" id="PTHR45651">
    <property type="entry name" value="CYCLIC NUCLEOTIDE-GATED ION CHANNEL 15-RELATED-RELATED"/>
    <property type="match status" value="1"/>
</dbReference>
<keyword evidence="8" id="KW-1071">Ligand-gated ion channel</keyword>